<proteinExistence type="predicted"/>
<reference evidence="2" key="1">
    <citation type="journal article" date="2021" name="Evol. Appl.">
        <title>The genome of the Pyrenean desman and the effects of bottlenecks and inbreeding on the genomic landscape of an endangered species.</title>
        <authorList>
            <person name="Escoda L."/>
            <person name="Castresana J."/>
        </authorList>
    </citation>
    <scope>NUCLEOTIDE SEQUENCE</scope>
    <source>
        <strain evidence="2">IBE-C5619</strain>
    </source>
</reference>
<protein>
    <submittedName>
        <fullName evidence="2">TP53-target gene 5 protein</fullName>
    </submittedName>
</protein>
<dbReference type="Proteomes" id="UP000700334">
    <property type="component" value="Unassembled WGS sequence"/>
</dbReference>
<feature type="region of interest" description="Disordered" evidence="1">
    <location>
        <begin position="107"/>
        <end position="185"/>
    </location>
</feature>
<accession>A0A8J6ALX3</accession>
<dbReference type="PANTHER" id="PTHR15562:SF0">
    <property type="entry name" value="TP53-TARGET GENE 5 PROTEIN"/>
    <property type="match status" value="1"/>
</dbReference>
<dbReference type="OrthoDB" id="9120343at2759"/>
<keyword evidence="3" id="KW-1185">Reference proteome</keyword>
<feature type="compositionally biased region" description="Basic and acidic residues" evidence="1">
    <location>
        <begin position="151"/>
        <end position="169"/>
    </location>
</feature>
<feature type="region of interest" description="Disordered" evidence="1">
    <location>
        <begin position="1"/>
        <end position="32"/>
    </location>
</feature>
<evidence type="ECO:0000313" key="3">
    <source>
        <dbReference type="Proteomes" id="UP000700334"/>
    </source>
</evidence>
<dbReference type="EMBL" id="JAGFMF010011599">
    <property type="protein sequence ID" value="KAG8519715.1"/>
    <property type="molecule type" value="Genomic_DNA"/>
</dbReference>
<gene>
    <name evidence="2" type="ORF">J0S82_011533</name>
</gene>
<comment type="caution">
    <text evidence="2">The sequence shown here is derived from an EMBL/GenBank/DDBJ whole genome shotgun (WGS) entry which is preliminary data.</text>
</comment>
<dbReference type="AlphaFoldDB" id="A0A8J6ALX3"/>
<organism evidence="2 3">
    <name type="scientific">Galemys pyrenaicus</name>
    <name type="common">Iberian desman</name>
    <name type="synonym">Pyrenean desman</name>
    <dbReference type="NCBI Taxonomy" id="202257"/>
    <lineage>
        <taxon>Eukaryota</taxon>
        <taxon>Metazoa</taxon>
        <taxon>Chordata</taxon>
        <taxon>Craniata</taxon>
        <taxon>Vertebrata</taxon>
        <taxon>Euteleostomi</taxon>
        <taxon>Mammalia</taxon>
        <taxon>Eutheria</taxon>
        <taxon>Laurasiatheria</taxon>
        <taxon>Eulipotyphla</taxon>
        <taxon>Talpidae</taxon>
        <taxon>Galemys</taxon>
    </lineage>
</organism>
<dbReference type="InterPro" id="IPR029290">
    <property type="entry name" value="TP53TG5"/>
</dbReference>
<name>A0A8J6ALX3_GALPY</name>
<evidence type="ECO:0000256" key="1">
    <source>
        <dbReference type="SAM" id="MobiDB-lite"/>
    </source>
</evidence>
<evidence type="ECO:0000313" key="2">
    <source>
        <dbReference type="EMBL" id="KAG8519715.1"/>
    </source>
</evidence>
<dbReference type="Pfam" id="PF15331">
    <property type="entry name" value="TP53IP5"/>
    <property type="match status" value="1"/>
</dbReference>
<feature type="compositionally biased region" description="Basic and acidic residues" evidence="1">
    <location>
        <begin position="119"/>
        <end position="142"/>
    </location>
</feature>
<dbReference type="PANTHER" id="PTHR15562">
    <property type="entry name" value="TP53-TARGET GENE 5 PROTEIN"/>
    <property type="match status" value="1"/>
</dbReference>
<sequence length="261" mass="29800">MERLNGGMLGGSTCGKAHSLSLSQRQDKESQDLIQKPVSTVIERKRLKMMIKNLSLLRVLKSSNPRIQEMHTLARRCWNSLMRGPRTLCASPRNDVHRYMKLNNAGLQGARYPKKKLKSKGEPEESEPEVSKPKGRLGEKSKAKQSPAAEPQREEQAEPEVPRTSRDHGLTTNPGAGGRRPPLGDPRVVFLKIHRHRTPKWDMKQPEEAGQWMWFEGLPTRVHLPGPRVMCRSSTRRWVKRCCTRFCSASLELPMCHPYRV</sequence>